<reference evidence="2" key="1">
    <citation type="journal article" date="2019" name="Int. J. Syst. Evol. Microbiol.">
        <title>The Global Catalogue of Microorganisms (GCM) 10K type strain sequencing project: providing services to taxonomists for standard genome sequencing and annotation.</title>
        <authorList>
            <consortium name="The Broad Institute Genomics Platform"/>
            <consortium name="The Broad Institute Genome Sequencing Center for Infectious Disease"/>
            <person name="Wu L."/>
            <person name="Ma J."/>
        </authorList>
    </citation>
    <scope>NUCLEOTIDE SEQUENCE [LARGE SCALE GENOMIC DNA]</scope>
    <source>
        <strain evidence="2">TBRC 7912</strain>
    </source>
</reference>
<dbReference type="EMBL" id="JBHSBC010000049">
    <property type="protein sequence ID" value="MFC3985902.1"/>
    <property type="molecule type" value="Genomic_DNA"/>
</dbReference>
<keyword evidence="2" id="KW-1185">Reference proteome</keyword>
<evidence type="ECO:0000313" key="1">
    <source>
        <dbReference type="EMBL" id="MFC3985902.1"/>
    </source>
</evidence>
<proteinExistence type="predicted"/>
<sequence length="45" mass="4740">MKPPRERPLTVGYGSAPVLRVSRLAGGFRPSLPAGPVHGCVREAV</sequence>
<dbReference type="Proteomes" id="UP001595698">
    <property type="component" value="Unassembled WGS sequence"/>
</dbReference>
<name>A0ABV8FB53_9ACTN</name>
<protein>
    <submittedName>
        <fullName evidence="1">Uncharacterized protein</fullName>
    </submittedName>
</protein>
<evidence type="ECO:0000313" key="2">
    <source>
        <dbReference type="Proteomes" id="UP001595698"/>
    </source>
</evidence>
<organism evidence="1 2">
    <name type="scientific">Streptosporangium jomthongense</name>
    <dbReference type="NCBI Taxonomy" id="1193683"/>
    <lineage>
        <taxon>Bacteria</taxon>
        <taxon>Bacillati</taxon>
        <taxon>Actinomycetota</taxon>
        <taxon>Actinomycetes</taxon>
        <taxon>Streptosporangiales</taxon>
        <taxon>Streptosporangiaceae</taxon>
        <taxon>Streptosporangium</taxon>
    </lineage>
</organism>
<gene>
    <name evidence="1" type="ORF">ACFOYY_37645</name>
</gene>
<comment type="caution">
    <text evidence="1">The sequence shown here is derived from an EMBL/GenBank/DDBJ whole genome shotgun (WGS) entry which is preliminary data.</text>
</comment>
<accession>A0ABV8FB53</accession>